<evidence type="ECO:0000256" key="12">
    <source>
        <dbReference type="ARBA" id="ARBA00023125"/>
    </source>
</evidence>
<dbReference type="InterPro" id="IPR036985">
    <property type="entry name" value="Transglutaminase-like_sf"/>
</dbReference>
<feature type="compositionally biased region" description="Low complexity" evidence="19">
    <location>
        <begin position="490"/>
        <end position="520"/>
    </location>
</feature>
<evidence type="ECO:0000256" key="9">
    <source>
        <dbReference type="ARBA" id="ARBA00022763"/>
    </source>
</evidence>
<organism evidence="23 24">
    <name type="scientific">Myodes glareolus</name>
    <name type="common">Bank vole</name>
    <name type="synonym">Clethrionomys glareolus</name>
    <dbReference type="NCBI Taxonomy" id="447135"/>
    <lineage>
        <taxon>Eukaryota</taxon>
        <taxon>Metazoa</taxon>
        <taxon>Chordata</taxon>
        <taxon>Craniata</taxon>
        <taxon>Vertebrata</taxon>
        <taxon>Euteleostomi</taxon>
        <taxon>Mammalia</taxon>
        <taxon>Eutheria</taxon>
        <taxon>Euarchontoglires</taxon>
        <taxon>Glires</taxon>
        <taxon>Rodentia</taxon>
        <taxon>Myomorpha</taxon>
        <taxon>Muroidea</taxon>
        <taxon>Cricetidae</taxon>
        <taxon>Arvicolinae</taxon>
        <taxon>Myodes</taxon>
    </lineage>
</organism>
<keyword evidence="6" id="KW-0963">Cytoplasm</keyword>
<evidence type="ECO:0000256" key="7">
    <source>
        <dbReference type="ARBA" id="ARBA00022499"/>
    </source>
</evidence>
<dbReference type="GO" id="GO:0005737">
    <property type="term" value="C:cytoplasm"/>
    <property type="evidence" value="ECO:0007669"/>
    <property type="project" value="UniProtKB-SubCell"/>
</dbReference>
<feature type="domain" description="Rad4 beta-hairpin" evidence="20">
    <location>
        <begin position="633"/>
        <end position="685"/>
    </location>
</feature>
<dbReference type="SMART" id="SM01031">
    <property type="entry name" value="BHD_2"/>
    <property type="match status" value="1"/>
</dbReference>
<keyword evidence="13" id="KW-0804">Transcription</keyword>
<dbReference type="NCBIfam" id="TIGR00605">
    <property type="entry name" value="rad4"/>
    <property type="match status" value="1"/>
</dbReference>
<dbReference type="FunFam" id="3.30.70.2460:FF:000001">
    <property type="entry name" value="DNA repair protein Rad4 family"/>
    <property type="match status" value="1"/>
</dbReference>
<feature type="compositionally biased region" description="Basic residues" evidence="19">
    <location>
        <begin position="1"/>
        <end position="14"/>
    </location>
</feature>
<feature type="region of interest" description="Disordered" evidence="19">
    <location>
        <begin position="1"/>
        <end position="135"/>
    </location>
</feature>
<evidence type="ECO:0000256" key="4">
    <source>
        <dbReference type="ARBA" id="ARBA00009525"/>
    </source>
</evidence>
<protein>
    <recommendedName>
        <fullName evidence="18">p125</fullName>
    </recommendedName>
</protein>
<evidence type="ECO:0000259" key="22">
    <source>
        <dbReference type="SMART" id="SM01032"/>
    </source>
</evidence>
<comment type="subunit">
    <text evidence="17">Component of the XPC complex composed of XPC, RAD23B and CETN2. Interacts with RAD23A; the interaction is suggesting the existence of a functional equivalent variant XPC complex. Interacts with TDG; the interaction is demonstrated using the XPC:RAD23B dimer. Interacts with SMUG1; the interaction is demonstrated using the XPC:RAD23B dimer. Interacts with DDB2. Interacts with CCNH, GTF2H1 and ERCC3. Interacts with E2F1 and KAT2A; leading to KAT2A recruitment to promoters and subsequent acetylation of histones.</text>
</comment>
<dbReference type="InterPro" id="IPR004583">
    <property type="entry name" value="DNA_repair_Rad4"/>
</dbReference>
<dbReference type="GO" id="GO:0000111">
    <property type="term" value="C:nucleotide-excision repair factor 2 complex"/>
    <property type="evidence" value="ECO:0007669"/>
    <property type="project" value="TreeGrafter"/>
</dbReference>
<dbReference type="Gene3D" id="2.20.20.110">
    <property type="entry name" value="Rad4, beta-hairpin domain BHD1"/>
    <property type="match status" value="1"/>
</dbReference>
<evidence type="ECO:0000256" key="14">
    <source>
        <dbReference type="ARBA" id="ARBA00023204"/>
    </source>
</evidence>
<feature type="compositionally biased region" description="Basic residues" evidence="19">
    <location>
        <begin position="420"/>
        <end position="432"/>
    </location>
</feature>
<evidence type="ECO:0000313" key="23">
    <source>
        <dbReference type="EMBL" id="KAK7800588.1"/>
    </source>
</evidence>
<dbReference type="GO" id="GO:0006289">
    <property type="term" value="P:nucleotide-excision repair"/>
    <property type="evidence" value="ECO:0007669"/>
    <property type="project" value="InterPro"/>
</dbReference>
<dbReference type="FunFam" id="2.20.20.110:FF:000001">
    <property type="entry name" value="DNA repair protein complementing XP-C cells"/>
    <property type="match status" value="1"/>
</dbReference>
<sequence length="942" mass="106525">MARKRCAGGRRRGRGREAEDNKAARHEESEADDFEDEKQKPSKKCLVSRVSQGKRKRGCSHPGDPGKGPAKKKATKATAKSKNLKAPKEEALSDGDDDFRESPGDRKKAKKHPKREVVDRDSDEDEDSEDDWEEVEVEIEIETPEQEKARKKSEKIKMELETYLRRMLKRFNKEVQENMHKVHLLCLLASGFYRNNICREPDLLALGLSIIPTRFIKVPLQHRDTIFLSNLVKWFIGTFTVNADLSASEQDGLQTTLERRIAIYSARDDEELVYRLDFAFAYLAKYLASLDPLRFGFEELNMSGTVIVIVFSLQPLRVMGKIFLLILRALQLLTRLVLSLQPIPLKPSVAKSPGGSSETSSKVPESHNTPKTSKRIKQEETFSEDSDRADGGRKRSKATAGSRQQRKPSCSEEEEAKQKTQSRAHTRARRVTAKVSYKEESGSEEAGSGSDFELSSGEGQHSSDEDGEPGPQKQKRAPVSQRSKARSKSASKTQCGSPSFPAASSSSSGSKRGKKVSSGGEETGDRKATGVDQWLEVFCEPQAKWVCVDCVHGVVDQPLTCYRYATKPTTYVVGIDSDGWVRDVTQRYDPAWMTSTRKCRVDAEWWTETLRPYQSPLMEREKKEDQEFRAKHLDEPLPTSIGTYKNHPLYALKRHLLKFQAIYPETAAVLGYCRGEAVYSRDCVHTLHSRDTWLKQARVVRLGEVPYKMVKGFSNRARKARLSEPQLHDYNDLALFGHWQTEEYQPPVAVDGKVPRNEFGNVYLFLPSMMPIGCVQMHLPNLHRVARKLGIDCVQAITGFDFHGGYCHPVTDGYVVCEEFRDVLLTAWENEQAIIEKKEKEKKEKRALGNWKLLVRGLLIRERLQLRYGAKSEAVVPHGSAGGGLSSDEEEGTSSQAETARVLAASWPQNREAKEEPKPEYRKMTRKRRAAEASHLFPFEKL</sequence>
<feature type="compositionally biased region" description="Basic and acidic residues" evidence="19">
    <location>
        <begin position="376"/>
        <end position="393"/>
    </location>
</feature>
<feature type="compositionally biased region" description="Basic and acidic residues" evidence="19">
    <location>
        <begin position="15"/>
        <end position="28"/>
    </location>
</feature>
<feature type="compositionally biased region" description="Basic and acidic residues" evidence="19">
    <location>
        <begin position="911"/>
        <end position="923"/>
    </location>
</feature>
<dbReference type="GO" id="GO:0006298">
    <property type="term" value="P:mismatch repair"/>
    <property type="evidence" value="ECO:0007669"/>
    <property type="project" value="TreeGrafter"/>
</dbReference>
<evidence type="ECO:0000256" key="11">
    <source>
        <dbReference type="ARBA" id="ARBA00023015"/>
    </source>
</evidence>
<dbReference type="GO" id="GO:0007346">
    <property type="term" value="P:regulation of mitotic cell cycle"/>
    <property type="evidence" value="ECO:0007669"/>
    <property type="project" value="UniProtKB-ARBA"/>
</dbReference>
<dbReference type="Proteomes" id="UP001488838">
    <property type="component" value="Unassembled WGS sequence"/>
</dbReference>
<dbReference type="GO" id="GO:1901987">
    <property type="term" value="P:regulation of cell cycle phase transition"/>
    <property type="evidence" value="ECO:0007669"/>
    <property type="project" value="UniProtKB-ARBA"/>
</dbReference>
<evidence type="ECO:0000256" key="3">
    <source>
        <dbReference type="ARBA" id="ARBA00004496"/>
    </source>
</evidence>
<dbReference type="Pfam" id="PF10403">
    <property type="entry name" value="BHD_1"/>
    <property type="match status" value="1"/>
</dbReference>
<keyword evidence="7" id="KW-1017">Isopeptide bond</keyword>
<feature type="region of interest" description="Disordered" evidence="19">
    <location>
        <begin position="347"/>
        <end position="527"/>
    </location>
</feature>
<evidence type="ECO:0000256" key="1">
    <source>
        <dbReference type="ARBA" id="ARBA00004123"/>
    </source>
</evidence>
<keyword evidence="14" id="KW-0234">DNA repair</keyword>
<proteinExistence type="inferred from homology"/>
<evidence type="ECO:0000256" key="2">
    <source>
        <dbReference type="ARBA" id="ARBA00004286"/>
    </source>
</evidence>
<dbReference type="Gene3D" id="3.90.260.10">
    <property type="entry name" value="Transglutaminase-like"/>
    <property type="match status" value="2"/>
</dbReference>
<evidence type="ECO:0000259" key="21">
    <source>
        <dbReference type="SMART" id="SM01031"/>
    </source>
</evidence>
<comment type="similarity">
    <text evidence="4">Belongs to the XPC family.</text>
</comment>
<dbReference type="InterPro" id="IPR018326">
    <property type="entry name" value="Rad4_beta-hairpin_dom1"/>
</dbReference>
<evidence type="ECO:0000256" key="17">
    <source>
        <dbReference type="ARBA" id="ARBA00062749"/>
    </source>
</evidence>
<comment type="caution">
    <text evidence="23">The sequence shown here is derived from an EMBL/GenBank/DDBJ whole genome shotgun (WGS) entry which is preliminary data.</text>
</comment>
<dbReference type="GO" id="GO:0071942">
    <property type="term" value="C:XPC complex"/>
    <property type="evidence" value="ECO:0007669"/>
    <property type="project" value="TreeGrafter"/>
</dbReference>
<dbReference type="FunFam" id="3.90.260.10:FF:000003">
    <property type="entry name" value="XPC complex subunit, DNA damage recognition and repair factor"/>
    <property type="match status" value="1"/>
</dbReference>
<evidence type="ECO:0000256" key="10">
    <source>
        <dbReference type="ARBA" id="ARBA00022843"/>
    </source>
</evidence>
<feature type="compositionally biased region" description="Acidic residues" evidence="19">
    <location>
        <begin position="121"/>
        <end position="135"/>
    </location>
</feature>
<dbReference type="InterPro" id="IPR018325">
    <property type="entry name" value="Rad4/PNGase_transGLS-fold"/>
</dbReference>
<evidence type="ECO:0000256" key="18">
    <source>
        <dbReference type="ARBA" id="ARBA00081564"/>
    </source>
</evidence>
<dbReference type="GO" id="GO:0003684">
    <property type="term" value="F:damaged DNA binding"/>
    <property type="evidence" value="ECO:0007669"/>
    <property type="project" value="InterPro"/>
</dbReference>
<feature type="compositionally biased region" description="Polar residues" evidence="19">
    <location>
        <begin position="354"/>
        <end position="371"/>
    </location>
</feature>
<reference evidence="23 24" key="1">
    <citation type="journal article" date="2023" name="bioRxiv">
        <title>Conserved and derived expression patterns and positive selection on dental genes reveal complex evolutionary context of ever-growing rodent molars.</title>
        <authorList>
            <person name="Calamari Z.T."/>
            <person name="Song A."/>
            <person name="Cohen E."/>
            <person name="Akter M."/>
            <person name="Roy R.D."/>
            <person name="Hallikas O."/>
            <person name="Christensen M.M."/>
            <person name="Li P."/>
            <person name="Marangoni P."/>
            <person name="Jernvall J."/>
            <person name="Klein O.D."/>
        </authorList>
    </citation>
    <scope>NUCLEOTIDE SEQUENCE [LARGE SCALE GENOMIC DNA]</scope>
    <source>
        <strain evidence="23">V071</strain>
    </source>
</reference>
<dbReference type="InterPro" id="IPR038765">
    <property type="entry name" value="Papain-like_cys_pep_sf"/>
</dbReference>
<accession>A0AAW0HGG0</accession>
<evidence type="ECO:0000259" key="20">
    <source>
        <dbReference type="SMART" id="SM01030"/>
    </source>
</evidence>
<evidence type="ECO:0000256" key="19">
    <source>
        <dbReference type="SAM" id="MobiDB-lite"/>
    </source>
</evidence>
<evidence type="ECO:0000313" key="24">
    <source>
        <dbReference type="Proteomes" id="UP001488838"/>
    </source>
</evidence>
<dbReference type="AlphaFoldDB" id="A0AAW0HGG0"/>
<evidence type="ECO:0000256" key="13">
    <source>
        <dbReference type="ARBA" id="ARBA00023163"/>
    </source>
</evidence>
<dbReference type="InterPro" id="IPR018026">
    <property type="entry name" value="DNA_repair_Rad4-like"/>
</dbReference>
<dbReference type="PANTHER" id="PTHR12135">
    <property type="entry name" value="DNA REPAIR PROTEIN XP-C / RAD4"/>
    <property type="match status" value="1"/>
</dbReference>
<keyword evidence="11" id="KW-0805">Transcription regulation</keyword>
<dbReference type="GO" id="GO:0005694">
    <property type="term" value="C:chromosome"/>
    <property type="evidence" value="ECO:0007669"/>
    <property type="project" value="UniProtKB-SubCell"/>
</dbReference>
<dbReference type="Pfam" id="PF10404">
    <property type="entry name" value="BHD_2"/>
    <property type="match status" value="1"/>
</dbReference>
<evidence type="ECO:0000256" key="5">
    <source>
        <dbReference type="ARBA" id="ARBA00022454"/>
    </source>
</evidence>
<keyword evidence="10" id="KW-0832">Ubl conjugation</keyword>
<dbReference type="PANTHER" id="PTHR12135:SF0">
    <property type="entry name" value="DNA REPAIR PROTEIN COMPLEMENTING XP-C CELLS"/>
    <property type="match status" value="1"/>
</dbReference>
<name>A0AAW0HGG0_MYOGA</name>
<dbReference type="InterPro" id="IPR042488">
    <property type="entry name" value="Rad4_BHD3_sf"/>
</dbReference>
<dbReference type="GO" id="GO:0070914">
    <property type="term" value="P:UV-damage excision repair"/>
    <property type="evidence" value="ECO:0007669"/>
    <property type="project" value="UniProtKB-ARBA"/>
</dbReference>
<keyword evidence="5" id="KW-0158">Chromosome</keyword>
<dbReference type="Pfam" id="PF10405">
    <property type="entry name" value="BHD_3"/>
    <property type="match status" value="1"/>
</dbReference>
<evidence type="ECO:0000256" key="8">
    <source>
        <dbReference type="ARBA" id="ARBA00022553"/>
    </source>
</evidence>
<dbReference type="Gene3D" id="3.30.70.2460">
    <property type="entry name" value="Rad4, beta-hairpin domain BHD3"/>
    <property type="match status" value="1"/>
</dbReference>
<dbReference type="SUPFAM" id="SSF54001">
    <property type="entry name" value="Cysteine proteinases"/>
    <property type="match status" value="1"/>
</dbReference>
<keyword evidence="12" id="KW-0238">DNA-binding</keyword>
<keyword evidence="24" id="KW-1185">Reference proteome</keyword>
<feature type="region of interest" description="Disordered" evidence="19">
    <location>
        <begin position="875"/>
        <end position="942"/>
    </location>
</feature>
<evidence type="ECO:0000256" key="6">
    <source>
        <dbReference type="ARBA" id="ARBA00022490"/>
    </source>
</evidence>
<dbReference type="InterPro" id="IPR018328">
    <property type="entry name" value="Rad4_beta-hairpin_dom3"/>
</dbReference>
<feature type="domain" description="Rad4 beta-hairpin" evidence="22">
    <location>
        <begin position="754"/>
        <end position="828"/>
    </location>
</feature>
<comment type="function">
    <text evidence="16">In absence of DNA repair, the XPC complex also acts as a transcription coactivator: XPC interacts with the DNA-binding transcription factor E2F1 at a subset of promoters to recruit KAT2A and histone acetyltransferase complexes (HAT). KAT2A recruitment specifically promotes acetylation of histone variant H2A.Z.1/H2A.Z, but not H2A.Z.2/H2A.V, thereby promoting expression of target genes.</text>
</comment>
<dbReference type="SMART" id="SM01032">
    <property type="entry name" value="BHD_3"/>
    <property type="match status" value="1"/>
</dbReference>
<dbReference type="InterPro" id="IPR018327">
    <property type="entry name" value="BHD_2"/>
</dbReference>
<dbReference type="EMBL" id="JBBHLL010000543">
    <property type="protein sequence ID" value="KAK7800588.1"/>
    <property type="molecule type" value="Genomic_DNA"/>
</dbReference>
<keyword evidence="15" id="KW-0539">Nucleus</keyword>
<keyword evidence="8" id="KW-0597">Phosphoprotein</keyword>
<comment type="subcellular location">
    <subcellularLocation>
        <location evidence="2">Chromosome</location>
    </subcellularLocation>
    <subcellularLocation>
        <location evidence="3">Cytoplasm</location>
    </subcellularLocation>
    <subcellularLocation>
        <location evidence="1">Nucleus</location>
    </subcellularLocation>
</comment>
<keyword evidence="9" id="KW-0227">DNA damage</keyword>
<evidence type="ECO:0000256" key="15">
    <source>
        <dbReference type="ARBA" id="ARBA00023242"/>
    </source>
</evidence>
<dbReference type="Pfam" id="PF03835">
    <property type="entry name" value="Rad4"/>
    <property type="match status" value="1"/>
</dbReference>
<evidence type="ECO:0000256" key="16">
    <source>
        <dbReference type="ARBA" id="ARBA00053804"/>
    </source>
</evidence>
<gene>
    <name evidence="23" type="ORF">U0070_015467</name>
</gene>
<feature type="domain" description="Rad4 beta-hairpin" evidence="21">
    <location>
        <begin position="687"/>
        <end position="747"/>
    </location>
</feature>
<dbReference type="GO" id="GO:0003697">
    <property type="term" value="F:single-stranded DNA binding"/>
    <property type="evidence" value="ECO:0007669"/>
    <property type="project" value="TreeGrafter"/>
</dbReference>
<dbReference type="SMART" id="SM01030">
    <property type="entry name" value="BHD_1"/>
    <property type="match status" value="1"/>
</dbReference>